<dbReference type="SUPFAM" id="SSF55681">
    <property type="entry name" value="Class II aaRS and biotin synthetases"/>
    <property type="match status" value="1"/>
</dbReference>
<evidence type="ECO:0000256" key="11">
    <source>
        <dbReference type="ARBA" id="ARBA00047671"/>
    </source>
</evidence>
<dbReference type="GO" id="GO:0005829">
    <property type="term" value="C:cytosol"/>
    <property type="evidence" value="ECO:0007669"/>
    <property type="project" value="TreeGrafter"/>
</dbReference>
<dbReference type="InterPro" id="IPR036754">
    <property type="entry name" value="YbaK/aa-tRNA-synt-asso_dom_sf"/>
</dbReference>
<dbReference type="Gene3D" id="3.30.930.10">
    <property type="entry name" value="Bira Bifunctional Protein, Domain 2"/>
    <property type="match status" value="2"/>
</dbReference>
<comment type="subunit">
    <text evidence="2">Homodimer.</text>
</comment>
<evidence type="ECO:0000259" key="12">
    <source>
        <dbReference type="PROSITE" id="PS50862"/>
    </source>
</evidence>
<dbReference type="AlphaFoldDB" id="A0A381Z2A8"/>
<dbReference type="GO" id="GO:0006433">
    <property type="term" value="P:prolyl-tRNA aminoacylation"/>
    <property type="evidence" value="ECO:0007669"/>
    <property type="project" value="InterPro"/>
</dbReference>
<dbReference type="InterPro" id="IPR045864">
    <property type="entry name" value="aa-tRNA-synth_II/BPL/LPL"/>
</dbReference>
<dbReference type="InterPro" id="IPR004154">
    <property type="entry name" value="Anticodon-bd"/>
</dbReference>
<evidence type="ECO:0000256" key="2">
    <source>
        <dbReference type="ARBA" id="ARBA00011738"/>
    </source>
</evidence>
<dbReference type="NCBIfam" id="NF006625">
    <property type="entry name" value="PRK09194.1"/>
    <property type="match status" value="1"/>
</dbReference>
<evidence type="ECO:0000256" key="5">
    <source>
        <dbReference type="ARBA" id="ARBA00022598"/>
    </source>
</evidence>
<dbReference type="InterPro" id="IPR002314">
    <property type="entry name" value="aa-tRNA-synt_IIb"/>
</dbReference>
<reference evidence="13" key="1">
    <citation type="submission" date="2018-05" db="EMBL/GenBank/DDBJ databases">
        <authorList>
            <person name="Lanie J.A."/>
            <person name="Ng W.-L."/>
            <person name="Kazmierczak K.M."/>
            <person name="Andrzejewski T.M."/>
            <person name="Davidsen T.M."/>
            <person name="Wayne K.J."/>
            <person name="Tettelin H."/>
            <person name="Glass J.I."/>
            <person name="Rusch D."/>
            <person name="Podicherti R."/>
            <person name="Tsui H.-C.T."/>
            <person name="Winkler M.E."/>
        </authorList>
    </citation>
    <scope>NUCLEOTIDE SEQUENCE</scope>
</reference>
<evidence type="ECO:0000256" key="6">
    <source>
        <dbReference type="ARBA" id="ARBA00022741"/>
    </source>
</evidence>
<evidence type="ECO:0000256" key="10">
    <source>
        <dbReference type="ARBA" id="ARBA00029731"/>
    </source>
</evidence>
<dbReference type="CDD" id="cd00779">
    <property type="entry name" value="ProRS_core_prok"/>
    <property type="match status" value="1"/>
</dbReference>
<gene>
    <name evidence="13" type="ORF">METZ01_LOCUS135925</name>
</gene>
<evidence type="ECO:0000313" key="13">
    <source>
        <dbReference type="EMBL" id="SVA83071.1"/>
    </source>
</evidence>
<dbReference type="SUPFAM" id="SSF52954">
    <property type="entry name" value="Class II aaRS ABD-related"/>
    <property type="match status" value="1"/>
</dbReference>
<keyword evidence="9" id="KW-0030">Aminoacyl-tRNA synthetase</keyword>
<dbReference type="Gene3D" id="3.40.50.800">
    <property type="entry name" value="Anticodon-binding domain"/>
    <property type="match status" value="1"/>
</dbReference>
<dbReference type="InterPro" id="IPR002316">
    <property type="entry name" value="Pro-tRNA-ligase_IIa"/>
</dbReference>
<comment type="catalytic activity">
    <reaction evidence="11">
        <text>tRNA(Pro) + L-proline + ATP = L-prolyl-tRNA(Pro) + AMP + diphosphate</text>
        <dbReference type="Rhea" id="RHEA:14305"/>
        <dbReference type="Rhea" id="RHEA-COMP:9700"/>
        <dbReference type="Rhea" id="RHEA-COMP:9702"/>
        <dbReference type="ChEBI" id="CHEBI:30616"/>
        <dbReference type="ChEBI" id="CHEBI:33019"/>
        <dbReference type="ChEBI" id="CHEBI:60039"/>
        <dbReference type="ChEBI" id="CHEBI:78442"/>
        <dbReference type="ChEBI" id="CHEBI:78532"/>
        <dbReference type="ChEBI" id="CHEBI:456215"/>
        <dbReference type="EC" id="6.1.1.15"/>
    </reaction>
</comment>
<dbReference type="InterPro" id="IPR023717">
    <property type="entry name" value="Pro-tRNA-Synthase_IIa_type1"/>
</dbReference>
<dbReference type="InterPro" id="IPR050062">
    <property type="entry name" value="Pro-tRNA_synthetase"/>
</dbReference>
<dbReference type="InterPro" id="IPR033730">
    <property type="entry name" value="ProRS_core_prok"/>
</dbReference>
<keyword evidence="6" id="KW-0547">Nucleotide-binding</keyword>
<dbReference type="Pfam" id="PF04073">
    <property type="entry name" value="tRNA_edit"/>
    <property type="match status" value="1"/>
</dbReference>
<evidence type="ECO:0000256" key="9">
    <source>
        <dbReference type="ARBA" id="ARBA00023146"/>
    </source>
</evidence>
<dbReference type="NCBIfam" id="TIGR00409">
    <property type="entry name" value="proS_fam_II"/>
    <property type="match status" value="1"/>
</dbReference>
<dbReference type="InterPro" id="IPR007214">
    <property type="entry name" value="YbaK/aa-tRNA-synth-assoc-dom"/>
</dbReference>
<organism evidence="13">
    <name type="scientific">marine metagenome</name>
    <dbReference type="NCBI Taxonomy" id="408172"/>
    <lineage>
        <taxon>unclassified sequences</taxon>
        <taxon>metagenomes</taxon>
        <taxon>ecological metagenomes</taxon>
    </lineage>
</organism>
<dbReference type="InterPro" id="IPR036621">
    <property type="entry name" value="Anticodon-bd_dom_sf"/>
</dbReference>
<proteinExistence type="inferred from homology"/>
<dbReference type="FunFam" id="3.30.930.10:FF:000042">
    <property type="entry name" value="probable proline--tRNA ligase, mitochondrial"/>
    <property type="match status" value="1"/>
</dbReference>
<dbReference type="PROSITE" id="PS50862">
    <property type="entry name" value="AA_TRNA_LIGASE_II"/>
    <property type="match status" value="1"/>
</dbReference>
<dbReference type="GO" id="GO:0004827">
    <property type="term" value="F:proline-tRNA ligase activity"/>
    <property type="evidence" value="ECO:0007669"/>
    <property type="project" value="UniProtKB-EC"/>
</dbReference>
<feature type="domain" description="Aminoacyl-transfer RNA synthetases class-II family profile" evidence="12">
    <location>
        <begin position="28"/>
        <end position="455"/>
    </location>
</feature>
<evidence type="ECO:0000256" key="8">
    <source>
        <dbReference type="ARBA" id="ARBA00022917"/>
    </source>
</evidence>
<dbReference type="PRINTS" id="PR01046">
    <property type="entry name" value="TRNASYNTHPRO"/>
</dbReference>
<dbReference type="GO" id="GO:0002161">
    <property type="term" value="F:aminoacyl-tRNA deacylase activity"/>
    <property type="evidence" value="ECO:0007669"/>
    <property type="project" value="InterPro"/>
</dbReference>
<keyword evidence="5" id="KW-0436">Ligase</keyword>
<evidence type="ECO:0000256" key="1">
    <source>
        <dbReference type="ARBA" id="ARBA00004496"/>
    </source>
</evidence>
<dbReference type="GO" id="GO:0005524">
    <property type="term" value="F:ATP binding"/>
    <property type="evidence" value="ECO:0007669"/>
    <property type="project" value="UniProtKB-KW"/>
</dbReference>
<evidence type="ECO:0000256" key="4">
    <source>
        <dbReference type="ARBA" id="ARBA00022490"/>
    </source>
</evidence>
<dbReference type="CDD" id="cd04334">
    <property type="entry name" value="ProRS-INS"/>
    <property type="match status" value="1"/>
</dbReference>
<protein>
    <recommendedName>
        <fullName evidence="3">proline--tRNA ligase</fullName>
        <ecNumber evidence="3">6.1.1.15</ecNumber>
    </recommendedName>
    <alternativeName>
        <fullName evidence="10">Prolyl-tRNA synthetase</fullName>
    </alternativeName>
</protein>
<keyword evidence="7" id="KW-0067">ATP-binding</keyword>
<accession>A0A381Z2A8</accession>
<dbReference type="Pfam" id="PF03129">
    <property type="entry name" value="HGTP_anticodon"/>
    <property type="match status" value="1"/>
</dbReference>
<dbReference type="Pfam" id="PF00587">
    <property type="entry name" value="tRNA-synt_2b"/>
    <property type="match status" value="1"/>
</dbReference>
<sequence>MKETPAEAEIISHKLLLRAGLVRRLTGGLYTFLPLGLRALRKVENIVREEMNRAGALEVFMPALQPPDIWARSGRLETAKEVLFHVKDRAQKEWVLGPTHEEVITTLVADEFNSYRQLPVNFYQIQTKFRDEIRPRFGLMRAKEFIMKDAYSFDADDESANASYQRMYDAYARIFKRCGLRAIPVQADTGVMGGAHSHEFMVPAETGENEVVYCESGDYAANIEKATSQGPAATTPSDDCGAAEKFETPGVKTIEDLAKSFDVAAERQIKTLVYIAEDKPVIVLLRGDDQLEEAKLGGVLGTATFRTAGDAEIVKVLGAQPGSLGAVGIEGIPVYADEVLRGGSGMVTGANDDDHHLRNVNVERDIMVSEWANLRKVQACELCVETGQPLKIRRAIEVGHVFKLGTKYSEALGATFLDENGKSLPSIMGCYGIGVTRTLQAVIEQCHDESGVIWPTSVAPYEVCITALDVEPESKVMKLANRLYDELQAKGVDVILDDRPARPGIKFKDSELAGFPLRIGIGERSLAKGSVEIKPRVGEMILCSPDEALGQVLDWLEANQVG</sequence>
<dbReference type="SUPFAM" id="SSF55826">
    <property type="entry name" value="YbaK/ProRS associated domain"/>
    <property type="match status" value="1"/>
</dbReference>
<dbReference type="EC" id="6.1.1.15" evidence="3"/>
<dbReference type="InterPro" id="IPR004500">
    <property type="entry name" value="Pro-tRNA-synth_IIa_bac-type"/>
</dbReference>
<keyword evidence="8" id="KW-0648">Protein biosynthesis</keyword>
<dbReference type="EMBL" id="UINC01019598">
    <property type="protein sequence ID" value="SVA83071.1"/>
    <property type="molecule type" value="Genomic_DNA"/>
</dbReference>
<name>A0A381Z2A8_9ZZZZ</name>
<dbReference type="HAMAP" id="MF_01569">
    <property type="entry name" value="Pro_tRNA_synth_type1"/>
    <property type="match status" value="1"/>
</dbReference>
<dbReference type="CDD" id="cd00861">
    <property type="entry name" value="ProRS_anticodon_short"/>
    <property type="match status" value="1"/>
</dbReference>
<evidence type="ECO:0000256" key="7">
    <source>
        <dbReference type="ARBA" id="ARBA00022840"/>
    </source>
</evidence>
<dbReference type="PANTHER" id="PTHR42753">
    <property type="entry name" value="MITOCHONDRIAL RIBOSOME PROTEIN L39/PROLYL-TRNA LIGASE FAMILY MEMBER"/>
    <property type="match status" value="1"/>
</dbReference>
<dbReference type="InterPro" id="IPR006195">
    <property type="entry name" value="aa-tRNA-synth_II"/>
</dbReference>
<comment type="subcellular location">
    <subcellularLocation>
        <location evidence="1">Cytoplasm</location>
    </subcellularLocation>
</comment>
<evidence type="ECO:0000256" key="3">
    <source>
        <dbReference type="ARBA" id="ARBA00012831"/>
    </source>
</evidence>
<dbReference type="InterPro" id="IPR044140">
    <property type="entry name" value="ProRS_anticodon_short"/>
</dbReference>
<keyword evidence="4" id="KW-0963">Cytoplasm</keyword>
<dbReference type="PANTHER" id="PTHR42753:SF2">
    <property type="entry name" value="PROLINE--TRNA LIGASE"/>
    <property type="match status" value="1"/>
</dbReference>